<evidence type="ECO:0000313" key="3">
    <source>
        <dbReference type="Proteomes" id="UP000255326"/>
    </source>
</evidence>
<sequence>MAKRKAQFNAASKNNQTPYENKKETEFSTEFAGKENTAKHANRNSQKGKKGRA</sequence>
<feature type="region of interest" description="Disordered" evidence="1">
    <location>
        <begin position="1"/>
        <end position="53"/>
    </location>
</feature>
<feature type="compositionally biased region" description="Basic residues" evidence="1">
    <location>
        <begin position="40"/>
        <end position="53"/>
    </location>
</feature>
<proteinExistence type="predicted"/>
<accession>A0A370H0W6</accession>
<dbReference type="RefSeq" id="WP_170137254.1">
    <property type="nucleotide sequence ID" value="NZ_QQAY01000001.1"/>
</dbReference>
<dbReference type="EMBL" id="QQAY01000001">
    <property type="protein sequence ID" value="RDI47693.1"/>
    <property type="molecule type" value="Genomic_DNA"/>
</dbReference>
<reference evidence="2 3" key="1">
    <citation type="submission" date="2018-07" db="EMBL/GenBank/DDBJ databases">
        <title>Genomic Encyclopedia of Type Strains, Phase IV (KMG-IV): sequencing the most valuable type-strain genomes for metagenomic binning, comparative biology and taxonomic classification.</title>
        <authorList>
            <person name="Goeker M."/>
        </authorList>
    </citation>
    <scope>NUCLEOTIDE SEQUENCE [LARGE SCALE GENOMIC DNA]</scope>
    <source>
        <strain evidence="2 3">DSM 25281</strain>
    </source>
</reference>
<gene>
    <name evidence="2" type="ORF">DFR59_101354</name>
</gene>
<feature type="compositionally biased region" description="Basic and acidic residues" evidence="1">
    <location>
        <begin position="20"/>
        <end position="38"/>
    </location>
</feature>
<organism evidence="2 3">
    <name type="scientific">Falsibacillus pallidus</name>
    <dbReference type="NCBI Taxonomy" id="493781"/>
    <lineage>
        <taxon>Bacteria</taxon>
        <taxon>Bacillati</taxon>
        <taxon>Bacillota</taxon>
        <taxon>Bacilli</taxon>
        <taxon>Bacillales</taxon>
        <taxon>Bacillaceae</taxon>
        <taxon>Falsibacillus</taxon>
    </lineage>
</organism>
<dbReference type="AlphaFoldDB" id="A0A370H0W6"/>
<dbReference type="Proteomes" id="UP000255326">
    <property type="component" value="Unassembled WGS sequence"/>
</dbReference>
<keyword evidence="3" id="KW-1185">Reference proteome</keyword>
<name>A0A370H0W6_9BACI</name>
<feature type="compositionally biased region" description="Polar residues" evidence="1">
    <location>
        <begin position="9"/>
        <end position="19"/>
    </location>
</feature>
<evidence type="ECO:0000313" key="2">
    <source>
        <dbReference type="EMBL" id="RDI47693.1"/>
    </source>
</evidence>
<evidence type="ECO:0000256" key="1">
    <source>
        <dbReference type="SAM" id="MobiDB-lite"/>
    </source>
</evidence>
<comment type="caution">
    <text evidence="2">The sequence shown here is derived from an EMBL/GenBank/DDBJ whole genome shotgun (WGS) entry which is preliminary data.</text>
</comment>
<protein>
    <submittedName>
        <fullName evidence="2">Uncharacterized protein</fullName>
    </submittedName>
</protein>